<evidence type="ECO:0000313" key="2">
    <source>
        <dbReference type="Proteomes" id="UP000184035"/>
    </source>
</evidence>
<dbReference type="RefSeq" id="WP_072894389.1">
    <property type="nucleotide sequence ID" value="NZ_FQVM01000007.1"/>
</dbReference>
<reference evidence="1 2" key="1">
    <citation type="submission" date="2016-11" db="EMBL/GenBank/DDBJ databases">
        <authorList>
            <person name="Jaros S."/>
            <person name="Januszkiewicz K."/>
            <person name="Wedrychowicz H."/>
        </authorList>
    </citation>
    <scope>NUCLEOTIDE SEQUENCE [LARGE SCALE GENOMIC DNA]</scope>
    <source>
        <strain evidence="1 2">DSM 2631</strain>
    </source>
</reference>
<evidence type="ECO:0008006" key="3">
    <source>
        <dbReference type="Google" id="ProtNLM"/>
    </source>
</evidence>
<sequence>MSKDLDFIKNEKDLWGKIFVDINYAIDNISPFIEEKNLNRRKYYIKKDILKKYINLLDSAESELSFKKSFFSFLKDNKYENLLSSYKNDHRSDFNQLRNCDKCACLNCIKECSFNSCLGCKSGSYIKKCDKEKINITVYENWILDLTNNNTGISNKYKVLGTLEDCQLDRHYIVLQNIMDSNDKFILYYYPGISEDNYGEITDGEEFDFVVETFEGKDL</sequence>
<organism evidence="1 2">
    <name type="scientific">Clostridium fallax</name>
    <dbReference type="NCBI Taxonomy" id="1533"/>
    <lineage>
        <taxon>Bacteria</taxon>
        <taxon>Bacillati</taxon>
        <taxon>Bacillota</taxon>
        <taxon>Clostridia</taxon>
        <taxon>Eubacteriales</taxon>
        <taxon>Clostridiaceae</taxon>
        <taxon>Clostridium</taxon>
    </lineage>
</organism>
<name>A0A1M4VC31_9CLOT</name>
<accession>A0A1M4VC31</accession>
<evidence type="ECO:0000313" key="1">
    <source>
        <dbReference type="EMBL" id="SHE66497.1"/>
    </source>
</evidence>
<gene>
    <name evidence="1" type="ORF">SAMN05443638_10758</name>
</gene>
<dbReference type="Proteomes" id="UP000184035">
    <property type="component" value="Unassembled WGS sequence"/>
</dbReference>
<dbReference type="EMBL" id="FQVM01000007">
    <property type="protein sequence ID" value="SHE66497.1"/>
    <property type="molecule type" value="Genomic_DNA"/>
</dbReference>
<dbReference type="AlphaFoldDB" id="A0A1M4VC31"/>
<keyword evidence="2" id="KW-1185">Reference proteome</keyword>
<dbReference type="STRING" id="1533.SAMN05443638_10758"/>
<dbReference type="OrthoDB" id="1757219at2"/>
<protein>
    <recommendedName>
        <fullName evidence="3">DUF1292 domain-containing protein</fullName>
    </recommendedName>
</protein>
<proteinExistence type="predicted"/>